<keyword evidence="1" id="KW-0812">Transmembrane</keyword>
<feature type="transmembrane region" description="Helical" evidence="1">
    <location>
        <begin position="337"/>
        <end position="356"/>
    </location>
</feature>
<keyword evidence="1" id="KW-1133">Transmembrane helix</keyword>
<sequence length="498" mass="54836">MRRLHPATIVVAIVPRLKEAVQAALPLIIGSVASGHGGGGDWIAAAIGGFTGLFAIGTYWTSRFDLDDNHIIHKTGWIFRKDRRIPLVQVQNVSLRQNVLERVFKVATVDVETAAGHGHDLKLSVLSLVDAERFREEILGAAHLSLPDKEKVEEPLVRLNRHDLIYGGLTENHLLQMVVGMFTVGGSLLAVGIKMVAKLPPLAAAFAAVGYVVVLFLGGWLWGAGSYILKYGGFVVHREEKVFRISHGLLNKVQMAIRPSRIEYLRLTTTIPQRLMRRTSLHVGTASSFGEAGVLAPIALFVERHVAYASASDIIPGLDIAKLHWRPFDPVFYRARVFRASIFIAALVALGVWIGVATGGAVAAVVSVMLGFLGLISLTNLGALFLARPENSFAITEDAIVVRQGYFHQNLSAIPLERMENMALSQPWWWRRRRSVTLSVQGMKHRLHVGALQESAVEELMARWRDKIDARERREALAEVAASIEPMEPEPETQVAVP</sequence>
<evidence type="ECO:0000313" key="4">
    <source>
        <dbReference type="Proteomes" id="UP000027982"/>
    </source>
</evidence>
<feature type="transmembrane region" description="Helical" evidence="1">
    <location>
        <begin position="174"/>
        <end position="196"/>
    </location>
</feature>
<dbReference type="HOGENOM" id="CLU_547192_0_0_0"/>
<dbReference type="InterPro" id="IPR005182">
    <property type="entry name" value="YdbS-like_PH"/>
</dbReference>
<feature type="transmembrane region" description="Helical" evidence="1">
    <location>
        <begin position="362"/>
        <end position="387"/>
    </location>
</feature>
<dbReference type="PIRSF" id="PIRSF026631">
    <property type="entry name" value="UCP026631"/>
    <property type="match status" value="1"/>
</dbReference>
<evidence type="ECO:0000313" key="3">
    <source>
        <dbReference type="EMBL" id="AIE87858.1"/>
    </source>
</evidence>
<dbReference type="PANTHER" id="PTHR34473:SF2">
    <property type="entry name" value="UPF0699 TRANSMEMBRANE PROTEIN YDBT"/>
    <property type="match status" value="1"/>
</dbReference>
<proteinExistence type="predicted"/>
<feature type="transmembrane region" description="Helical" evidence="1">
    <location>
        <begin position="202"/>
        <end position="222"/>
    </location>
</feature>
<organism evidence="3 4">
    <name type="scientific">Fimbriimonas ginsengisoli Gsoil 348</name>
    <dbReference type="NCBI Taxonomy" id="661478"/>
    <lineage>
        <taxon>Bacteria</taxon>
        <taxon>Bacillati</taxon>
        <taxon>Armatimonadota</taxon>
        <taxon>Fimbriimonadia</taxon>
        <taxon>Fimbriimonadales</taxon>
        <taxon>Fimbriimonadaceae</taxon>
        <taxon>Fimbriimonas</taxon>
    </lineage>
</organism>
<evidence type="ECO:0000256" key="1">
    <source>
        <dbReference type="SAM" id="Phobius"/>
    </source>
</evidence>
<feature type="transmembrane region" description="Helical" evidence="1">
    <location>
        <begin position="42"/>
        <end position="60"/>
    </location>
</feature>
<dbReference type="eggNOG" id="COG3428">
    <property type="taxonomic scope" value="Bacteria"/>
</dbReference>
<gene>
    <name evidence="3" type="ORF">OP10G_4490</name>
</gene>
<keyword evidence="1" id="KW-0472">Membrane</keyword>
<reference evidence="3 4" key="1">
    <citation type="journal article" date="2014" name="PLoS ONE">
        <title>The first complete genome sequence of the class fimbriimonadia in the phylum armatimonadetes.</title>
        <authorList>
            <person name="Hu Z.Y."/>
            <person name="Wang Y.Z."/>
            <person name="Im W.T."/>
            <person name="Wang S.Y."/>
            <person name="Zhao G.P."/>
            <person name="Zheng H.J."/>
            <person name="Quan Z.X."/>
        </authorList>
    </citation>
    <scope>NUCLEOTIDE SEQUENCE [LARGE SCALE GENOMIC DNA]</scope>
    <source>
        <strain evidence="3">Gsoil 348</strain>
    </source>
</reference>
<dbReference type="STRING" id="661478.OP10G_4490"/>
<keyword evidence="4" id="KW-1185">Reference proteome</keyword>
<dbReference type="Proteomes" id="UP000027982">
    <property type="component" value="Chromosome"/>
</dbReference>
<name>A0A068NWF1_FIMGI</name>
<dbReference type="InterPro" id="IPR014529">
    <property type="entry name" value="UCP026631"/>
</dbReference>
<dbReference type="Pfam" id="PF03703">
    <property type="entry name" value="bPH_2"/>
    <property type="match status" value="2"/>
</dbReference>
<feature type="domain" description="YdbS-like PH" evidence="2">
    <location>
        <begin position="59"/>
        <end position="138"/>
    </location>
</feature>
<protein>
    <submittedName>
        <fullName evidence="3">Membrane-flanked domain containing protein</fullName>
    </submittedName>
</protein>
<dbReference type="AlphaFoldDB" id="A0A068NWF1"/>
<evidence type="ECO:0000259" key="2">
    <source>
        <dbReference type="Pfam" id="PF03703"/>
    </source>
</evidence>
<feature type="domain" description="YdbS-like PH" evidence="2">
    <location>
        <begin position="392"/>
        <end position="460"/>
    </location>
</feature>
<dbReference type="EMBL" id="CP007139">
    <property type="protein sequence ID" value="AIE87858.1"/>
    <property type="molecule type" value="Genomic_DNA"/>
</dbReference>
<dbReference type="PANTHER" id="PTHR34473">
    <property type="entry name" value="UPF0699 TRANSMEMBRANE PROTEIN YDBS"/>
    <property type="match status" value="1"/>
</dbReference>
<dbReference type="OrthoDB" id="240564at2"/>
<dbReference type="KEGG" id="fgi:OP10G_4490"/>
<accession>A0A068NWF1</accession>